<dbReference type="Pfam" id="PF01865">
    <property type="entry name" value="PhoU_div"/>
    <property type="match status" value="1"/>
</dbReference>
<proteinExistence type="inferred from homology"/>
<protein>
    <submittedName>
        <fullName evidence="2">DUF47 domain-containing protein</fullName>
    </submittedName>
</protein>
<dbReference type="InterPro" id="IPR038078">
    <property type="entry name" value="PhoU-like_sf"/>
</dbReference>
<dbReference type="Gene3D" id="1.20.58.220">
    <property type="entry name" value="Phosphate transport system protein phou homolog 2, domain 2"/>
    <property type="match status" value="1"/>
</dbReference>
<dbReference type="AlphaFoldDB" id="A0A538TU14"/>
<reference evidence="2 3" key="1">
    <citation type="journal article" date="2019" name="Nat. Microbiol.">
        <title>Mediterranean grassland soil C-N compound turnover is dependent on rainfall and depth, and is mediated by genomically divergent microorganisms.</title>
        <authorList>
            <person name="Diamond S."/>
            <person name="Andeer P.F."/>
            <person name="Li Z."/>
            <person name="Crits-Christoph A."/>
            <person name="Burstein D."/>
            <person name="Anantharaman K."/>
            <person name="Lane K.R."/>
            <person name="Thomas B.C."/>
            <person name="Pan C."/>
            <person name="Northen T.R."/>
            <person name="Banfield J.F."/>
        </authorList>
    </citation>
    <scope>NUCLEOTIDE SEQUENCE [LARGE SCALE GENOMIC DNA]</scope>
    <source>
        <strain evidence="2">WS_8</strain>
    </source>
</reference>
<dbReference type="PANTHER" id="PTHR37298:SF1">
    <property type="entry name" value="UPF0111 PROTEIN YKAA"/>
    <property type="match status" value="1"/>
</dbReference>
<gene>
    <name evidence="2" type="ORF">E6K78_05580</name>
</gene>
<organism evidence="2 3">
    <name type="scientific">Eiseniibacteriota bacterium</name>
    <dbReference type="NCBI Taxonomy" id="2212470"/>
    <lineage>
        <taxon>Bacteria</taxon>
        <taxon>Candidatus Eiseniibacteriota</taxon>
    </lineage>
</organism>
<name>A0A538TU14_UNCEI</name>
<dbReference type="Proteomes" id="UP000316609">
    <property type="component" value="Unassembled WGS sequence"/>
</dbReference>
<dbReference type="InterPro" id="IPR052912">
    <property type="entry name" value="UPF0111_domain"/>
</dbReference>
<evidence type="ECO:0000313" key="3">
    <source>
        <dbReference type="Proteomes" id="UP000316609"/>
    </source>
</evidence>
<comment type="similarity">
    <text evidence="1">Belongs to the UPF0111 family.</text>
</comment>
<evidence type="ECO:0000313" key="2">
    <source>
        <dbReference type="EMBL" id="TMQ67122.1"/>
    </source>
</evidence>
<comment type="caution">
    <text evidence="2">The sequence shown here is derived from an EMBL/GenBank/DDBJ whole genome shotgun (WGS) entry which is preliminary data.</text>
</comment>
<accession>A0A538TU14</accession>
<sequence>MPRGVAGTHHCAWLPRAVPPFHRSLPGTAPHGARRIAPWPPRATWCDDALRTTPTLRLGCRNSAIVVVVPAVIPRVARAARPTFHSTREAPVFSWFPKDENFFALFHKQAAVVRQGCDQLHEMVEKFDDLETRATALKKVEHEGDLITHEIIERLNRTFITPLEREDIHGLASGLDDVLDSAEAIGSRLVLFHIKHITPEARQLTDILRQCGVQLEQAVEHLKDFKNLMAFTIELNRLENEADDISREAVADLFSGRHETLDVLRWKEIYGRLEAASDQCEDVANTIEAIVLKSR</sequence>
<evidence type="ECO:0000256" key="1">
    <source>
        <dbReference type="ARBA" id="ARBA00008591"/>
    </source>
</evidence>
<dbReference type="EMBL" id="VBOY01000048">
    <property type="protein sequence ID" value="TMQ67122.1"/>
    <property type="molecule type" value="Genomic_DNA"/>
</dbReference>
<dbReference type="InterPro" id="IPR018445">
    <property type="entry name" value="Put_Phosphate_transp_reg"/>
</dbReference>
<dbReference type="PANTHER" id="PTHR37298">
    <property type="entry name" value="UPF0111 PROTEIN YKAA"/>
    <property type="match status" value="1"/>
</dbReference>